<keyword evidence="1" id="KW-1133">Transmembrane helix</keyword>
<accession>A0A2H0UF87</accession>
<sequence>MERRNSASVVIIAGVLAALIMAGALFLSHDSLSENQATGKIISVPEAPIQTANNNALEDWREELLKIGITKNTNTASAEEGPYTAPRGLASSEALARELFVTYSELKGEESINASVANAKLSEIASHQIDKFPSATTYTQSSLTIESGYSIRAYEEAINKAFRSANTVTEYELNTFARAMSENSSSELKKLKSVALTYTSIKNILLNTAVPEEVVEEHLDLVNSMSKIALAVEQMSAWGGDSVDALILVGKFSDAESSLQEALNSLFTFTSALKKRV</sequence>
<proteinExistence type="predicted"/>
<name>A0A2H0UF87_9BACT</name>
<gene>
    <name evidence="2" type="ORF">COU15_02835</name>
</gene>
<dbReference type="Proteomes" id="UP000229315">
    <property type="component" value="Unassembled WGS sequence"/>
</dbReference>
<evidence type="ECO:0000313" key="3">
    <source>
        <dbReference type="Proteomes" id="UP000229315"/>
    </source>
</evidence>
<reference evidence="3" key="1">
    <citation type="submission" date="2017-09" db="EMBL/GenBank/DDBJ databases">
        <title>Depth-based differentiation of microbial function through sediment-hosted aquifers and enrichment of novel symbionts in the deep terrestrial subsurface.</title>
        <authorList>
            <person name="Probst A.J."/>
            <person name="Ladd B."/>
            <person name="Jarett J.K."/>
            <person name="Geller-Mcgrath D.E."/>
            <person name="Sieber C.M.K."/>
            <person name="Emerson J.B."/>
            <person name="Anantharaman K."/>
            <person name="Thomas B.C."/>
            <person name="Malmstrom R."/>
            <person name="Stieglmeier M."/>
            <person name="Klingl A."/>
            <person name="Woyke T."/>
            <person name="Ryan C.M."/>
            <person name="Banfield J.F."/>
        </authorList>
    </citation>
    <scope>NUCLEOTIDE SEQUENCE [LARGE SCALE GENOMIC DNA]</scope>
</reference>
<organism evidence="2 3">
    <name type="scientific">Candidatus Kaiserbacteria bacterium CG10_big_fil_rev_8_21_14_0_10_45_20</name>
    <dbReference type="NCBI Taxonomy" id="1974607"/>
    <lineage>
        <taxon>Bacteria</taxon>
        <taxon>Candidatus Kaiseribacteriota</taxon>
    </lineage>
</organism>
<feature type="transmembrane region" description="Helical" evidence="1">
    <location>
        <begin position="7"/>
        <end position="27"/>
    </location>
</feature>
<dbReference type="EMBL" id="PFBH01000016">
    <property type="protein sequence ID" value="PIR85084.1"/>
    <property type="molecule type" value="Genomic_DNA"/>
</dbReference>
<comment type="caution">
    <text evidence="2">The sequence shown here is derived from an EMBL/GenBank/DDBJ whole genome shotgun (WGS) entry which is preliminary data.</text>
</comment>
<keyword evidence="1" id="KW-0472">Membrane</keyword>
<keyword evidence="1" id="KW-0812">Transmembrane</keyword>
<dbReference type="AlphaFoldDB" id="A0A2H0UF87"/>
<evidence type="ECO:0000313" key="2">
    <source>
        <dbReference type="EMBL" id="PIR85084.1"/>
    </source>
</evidence>
<evidence type="ECO:0000256" key="1">
    <source>
        <dbReference type="SAM" id="Phobius"/>
    </source>
</evidence>
<protein>
    <submittedName>
        <fullName evidence="2">Uncharacterized protein</fullName>
    </submittedName>
</protein>